<proteinExistence type="predicted"/>
<organism evidence="1 2">
    <name type="scientific">Pseudomonas putida</name>
    <name type="common">Arthrobacter siderocapsulatus</name>
    <dbReference type="NCBI Taxonomy" id="303"/>
    <lineage>
        <taxon>Bacteria</taxon>
        <taxon>Pseudomonadati</taxon>
        <taxon>Pseudomonadota</taxon>
        <taxon>Gammaproteobacteria</taxon>
        <taxon>Pseudomonadales</taxon>
        <taxon>Pseudomonadaceae</taxon>
        <taxon>Pseudomonas</taxon>
    </lineage>
</organism>
<protein>
    <submittedName>
        <fullName evidence="1">Uncharacterized protein</fullName>
    </submittedName>
</protein>
<sequence>MGSILSFPGFSFSDFECIIKDKGINTDCLSDAFKDELILLCEYFKGDSKQFFCGQLIGWAERNVSLIALCDRTEAGDAGIIVAIQKYAVQQLFLPDTGNGASLDRWQLLKDCFQLHEREPDQVLLKAMAFEVDEYEYTFGQEFRFFGNTTIIRWLGDIGLSSLCEYEDGKLGKELGYADVESVNHFLIKPEVVNGRLLWGDGEVIDRKLFIYVLSSDFEFRLVEQVEGRGRCNHSYMNGGLPVVCAGEVAIEKGKVVGINNLSGHYRPSEKSLHVCLEVLRGKGVVSEECCIMHLDEELKHLFFDEYFMQGIKNNDGLKGDPVPASVRGHDNKPREKLIFPRWQLDADSVIKRTLAGRKVS</sequence>
<reference evidence="1 2" key="1">
    <citation type="submission" date="2018-05" db="EMBL/GenBank/DDBJ databases">
        <title>Whole genome sequence of Pseudomonas putida JBC17.</title>
        <authorList>
            <person name="Lee Y.H."/>
            <person name="David K."/>
        </authorList>
    </citation>
    <scope>NUCLEOTIDE SEQUENCE [LARGE SCALE GENOMIC DNA]</scope>
    <source>
        <strain evidence="1 2">JBC17</strain>
    </source>
</reference>
<dbReference type="EMBL" id="CP029693">
    <property type="protein sequence ID" value="AWY43954.1"/>
    <property type="molecule type" value="Genomic_DNA"/>
</dbReference>
<dbReference type="OrthoDB" id="6989865at2"/>
<name>A0A2Z4RVZ9_PSEPU</name>
<evidence type="ECO:0000313" key="2">
    <source>
        <dbReference type="Proteomes" id="UP000250299"/>
    </source>
</evidence>
<dbReference type="AlphaFoldDB" id="A0A2Z4RVZ9"/>
<dbReference type="Proteomes" id="UP000250299">
    <property type="component" value="Chromosome"/>
</dbReference>
<evidence type="ECO:0000313" key="1">
    <source>
        <dbReference type="EMBL" id="AWY43954.1"/>
    </source>
</evidence>
<gene>
    <name evidence="1" type="ORF">DKY63_30205</name>
</gene>
<accession>A0A2Z4RVZ9</accession>